<evidence type="ECO:0000256" key="8">
    <source>
        <dbReference type="ARBA" id="ARBA00023015"/>
    </source>
</evidence>
<feature type="compositionally biased region" description="Basic and acidic residues" evidence="12">
    <location>
        <begin position="168"/>
        <end position="177"/>
    </location>
</feature>
<feature type="domain" description="4Fe-4S Wbl-type" evidence="13">
    <location>
        <begin position="27"/>
        <end position="90"/>
    </location>
</feature>
<feature type="compositionally biased region" description="Acidic residues" evidence="12">
    <location>
        <begin position="178"/>
        <end position="198"/>
    </location>
</feature>
<dbReference type="EMBL" id="JBIAHM010000008">
    <property type="protein sequence ID" value="MFE9601512.1"/>
    <property type="molecule type" value="Genomic_DNA"/>
</dbReference>
<evidence type="ECO:0000313" key="15">
    <source>
        <dbReference type="Proteomes" id="UP001601303"/>
    </source>
</evidence>
<evidence type="ECO:0000256" key="6">
    <source>
        <dbReference type="ARBA" id="ARBA00023004"/>
    </source>
</evidence>
<comment type="similarity">
    <text evidence="3">Belongs to the WhiB family.</text>
</comment>
<dbReference type="Proteomes" id="UP001601303">
    <property type="component" value="Unassembled WGS sequence"/>
</dbReference>
<protein>
    <submittedName>
        <fullName evidence="14">WhiB family transcriptional regulator</fullName>
    </submittedName>
</protein>
<evidence type="ECO:0000256" key="12">
    <source>
        <dbReference type="SAM" id="MobiDB-lite"/>
    </source>
</evidence>
<dbReference type="InterPro" id="IPR003482">
    <property type="entry name" value="Whib"/>
</dbReference>
<organism evidence="14 15">
    <name type="scientific">Streptomyces hokutonensis</name>
    <dbReference type="NCBI Taxonomy" id="1306990"/>
    <lineage>
        <taxon>Bacteria</taxon>
        <taxon>Bacillati</taxon>
        <taxon>Actinomycetota</taxon>
        <taxon>Actinomycetes</taxon>
        <taxon>Kitasatosporales</taxon>
        <taxon>Streptomycetaceae</taxon>
        <taxon>Streptomyces</taxon>
    </lineage>
</organism>
<dbReference type="PROSITE" id="PS51674">
    <property type="entry name" value="4FE4S_WBL"/>
    <property type="match status" value="1"/>
</dbReference>
<evidence type="ECO:0000256" key="7">
    <source>
        <dbReference type="ARBA" id="ARBA00023014"/>
    </source>
</evidence>
<evidence type="ECO:0000256" key="11">
    <source>
        <dbReference type="ARBA" id="ARBA00023163"/>
    </source>
</evidence>
<keyword evidence="5" id="KW-0479">Metal-binding</keyword>
<comment type="subcellular location">
    <subcellularLocation>
        <location evidence="2">Cytoplasm</location>
    </subcellularLocation>
</comment>
<keyword evidence="4" id="KW-0004">4Fe-4S</keyword>
<accession>A0ABW6M7N3</accession>
<keyword evidence="10" id="KW-1015">Disulfide bond</keyword>
<feature type="region of interest" description="Disordered" evidence="12">
    <location>
        <begin position="168"/>
        <end position="210"/>
    </location>
</feature>
<evidence type="ECO:0000256" key="1">
    <source>
        <dbReference type="ARBA" id="ARBA00001966"/>
    </source>
</evidence>
<reference evidence="14 15" key="1">
    <citation type="submission" date="2024-10" db="EMBL/GenBank/DDBJ databases">
        <title>The Natural Products Discovery Center: Release of the First 8490 Sequenced Strains for Exploring Actinobacteria Biosynthetic Diversity.</title>
        <authorList>
            <person name="Kalkreuter E."/>
            <person name="Kautsar S.A."/>
            <person name="Yang D."/>
            <person name="Bader C.D."/>
            <person name="Teijaro C.N."/>
            <person name="Fluegel L."/>
            <person name="Davis C.M."/>
            <person name="Simpson J.R."/>
            <person name="Lauterbach L."/>
            <person name="Steele A.D."/>
            <person name="Gui C."/>
            <person name="Meng S."/>
            <person name="Li G."/>
            <person name="Viehrig K."/>
            <person name="Ye F."/>
            <person name="Su P."/>
            <person name="Kiefer A.F."/>
            <person name="Nichols A."/>
            <person name="Cepeda A.J."/>
            <person name="Yan W."/>
            <person name="Fan B."/>
            <person name="Jiang Y."/>
            <person name="Adhikari A."/>
            <person name="Zheng C.-J."/>
            <person name="Schuster L."/>
            <person name="Cowan T.M."/>
            <person name="Smanski M.J."/>
            <person name="Chevrette M.G."/>
            <person name="De Carvalho L.P.S."/>
            <person name="Shen B."/>
        </authorList>
    </citation>
    <scope>NUCLEOTIDE SEQUENCE [LARGE SCALE GENOMIC DNA]</scope>
    <source>
        <strain evidence="14 15">NPDC006488</strain>
    </source>
</reference>
<keyword evidence="8" id="KW-0805">Transcription regulation</keyword>
<evidence type="ECO:0000256" key="10">
    <source>
        <dbReference type="ARBA" id="ARBA00023157"/>
    </source>
</evidence>
<keyword evidence="11" id="KW-0804">Transcription</keyword>
<evidence type="ECO:0000256" key="3">
    <source>
        <dbReference type="ARBA" id="ARBA00006597"/>
    </source>
</evidence>
<comment type="caution">
    <text evidence="14">The sequence shown here is derived from an EMBL/GenBank/DDBJ whole genome shotgun (WGS) entry which is preliminary data.</text>
</comment>
<dbReference type="Pfam" id="PF02467">
    <property type="entry name" value="Whib"/>
    <property type="match status" value="1"/>
</dbReference>
<evidence type="ECO:0000259" key="13">
    <source>
        <dbReference type="PROSITE" id="PS51674"/>
    </source>
</evidence>
<keyword evidence="9" id="KW-0238">DNA-binding</keyword>
<dbReference type="InterPro" id="IPR034768">
    <property type="entry name" value="4FE4S_WBL"/>
</dbReference>
<proteinExistence type="inferred from homology"/>
<sequence length="224" mass="25194">MRHIATNDTPAPTIRGIADHSWQERGLCHGLPAKEIDKLFFHAARNHRAIAEAKAICGGCPVKKACFDYALDNEIRQGMWGGLTEDERRPWHARVNKRLDYARVKAAFEGRDVHLSDAEREAVTRHAYVRGWSPERLAYALRLDNLDWARDLMRNAAHAVADRDRYWGQAEPEKATDDEYAEDEDASAEDTEDEDASAEDAASPVQVPRQAQTHALIAALRKAA</sequence>
<evidence type="ECO:0000313" key="14">
    <source>
        <dbReference type="EMBL" id="MFE9601512.1"/>
    </source>
</evidence>
<evidence type="ECO:0000256" key="5">
    <source>
        <dbReference type="ARBA" id="ARBA00022723"/>
    </source>
</evidence>
<dbReference type="RefSeq" id="WP_388108790.1">
    <property type="nucleotide sequence ID" value="NZ_JBIAHM010000008.1"/>
</dbReference>
<gene>
    <name evidence="14" type="ORF">ACFYNQ_23465</name>
</gene>
<evidence type="ECO:0000256" key="2">
    <source>
        <dbReference type="ARBA" id="ARBA00004496"/>
    </source>
</evidence>
<keyword evidence="6" id="KW-0408">Iron</keyword>
<evidence type="ECO:0000256" key="4">
    <source>
        <dbReference type="ARBA" id="ARBA00022485"/>
    </source>
</evidence>
<dbReference type="PANTHER" id="PTHR38839">
    <property type="entry name" value="TRANSCRIPTIONAL REGULATOR WHID-RELATED"/>
    <property type="match status" value="1"/>
</dbReference>
<name>A0ABW6M7N3_9ACTN</name>
<comment type="cofactor">
    <cofactor evidence="1">
        <name>[4Fe-4S] cluster</name>
        <dbReference type="ChEBI" id="CHEBI:49883"/>
    </cofactor>
</comment>
<keyword evidence="15" id="KW-1185">Reference proteome</keyword>
<evidence type="ECO:0000256" key="9">
    <source>
        <dbReference type="ARBA" id="ARBA00023125"/>
    </source>
</evidence>
<keyword evidence="7" id="KW-0411">Iron-sulfur</keyword>